<dbReference type="InterPro" id="IPR025877">
    <property type="entry name" value="MobA-like_NTP_Trfase"/>
</dbReference>
<evidence type="ECO:0000313" key="8">
    <source>
        <dbReference type="Proteomes" id="UP000254571"/>
    </source>
</evidence>
<reference evidence="4" key="5">
    <citation type="journal article" date="2021" name="Microb. Genom.">
        <title>A genomic epidemiological study shows that prevalence of antimicrobial resistance in Enterobacterales is associated with the livestock host, as well as antimicrobial usage.</title>
        <authorList>
            <person name="AbuOun M."/>
            <person name="Jones H."/>
            <person name="Stubberfield E."/>
            <person name="Gilson D."/>
            <person name="Shaw L.P."/>
            <person name="Hubbard A.T.M."/>
            <person name="Chau K.K."/>
            <person name="Sebra R."/>
            <person name="Peto T.E.A."/>
            <person name="Crook D.W."/>
            <person name="Read D.S."/>
            <person name="Gweon H.S."/>
            <person name="Walker A.S."/>
            <person name="Stoesser N."/>
            <person name="Smith R.P."/>
            <person name="Anjum M.F."/>
            <person name="On Behalf Of The Rehab Consortium."/>
        </authorList>
    </citation>
    <scope>NUCLEOTIDE SEQUENCE</scope>
    <source>
        <strain evidence="4">RHBSTW-00555</strain>
    </source>
</reference>
<evidence type="ECO:0000313" key="10">
    <source>
        <dbReference type="Proteomes" id="UP000557483"/>
    </source>
</evidence>
<dbReference type="Proteomes" id="UP000254571">
    <property type="component" value="Unassembled WGS sequence"/>
</dbReference>
<dbReference type="Gene3D" id="3.90.550.10">
    <property type="entry name" value="Spore Coat Polysaccharide Biosynthesis Protein SpsA, Chain A"/>
    <property type="match status" value="1"/>
</dbReference>
<evidence type="ECO:0000259" key="2">
    <source>
        <dbReference type="Pfam" id="PF12804"/>
    </source>
</evidence>
<dbReference type="Pfam" id="PF12804">
    <property type="entry name" value="NTP_transf_3"/>
    <property type="match status" value="1"/>
</dbReference>
<dbReference type="GO" id="GO:0016779">
    <property type="term" value="F:nucleotidyltransferase activity"/>
    <property type="evidence" value="ECO:0007669"/>
    <property type="project" value="UniProtKB-KW"/>
</dbReference>
<dbReference type="PANTHER" id="PTHR43777">
    <property type="entry name" value="MOLYBDENUM COFACTOR CYTIDYLYLTRANSFERASE"/>
    <property type="match status" value="1"/>
</dbReference>
<evidence type="ECO:0000313" key="7">
    <source>
        <dbReference type="Proteomes" id="UP000220639"/>
    </source>
</evidence>
<gene>
    <name evidence="3" type="ORF">HV064_20205</name>
    <name evidence="4" type="ORF">HV234_11565</name>
    <name evidence="5" type="ORF">KOSB73_270055</name>
    <name evidence="6" type="ORF">NCTC9149_02791</name>
</gene>
<reference evidence="7" key="2">
    <citation type="submission" date="2017-08" db="EMBL/GenBank/DDBJ databases">
        <authorList>
            <person name="Brisse S."/>
        </authorList>
    </citation>
    <scope>NUCLEOTIDE SEQUENCE [LARGE SCALE GENOMIC DNA]</scope>
    <source>
        <strain evidence="7">06D021</strain>
    </source>
</reference>
<dbReference type="EMBL" id="UGMX01000002">
    <property type="protein sequence ID" value="STW06376.1"/>
    <property type="molecule type" value="Genomic_DNA"/>
</dbReference>
<reference evidence="5" key="1">
    <citation type="submission" date="2017-08" db="EMBL/GenBank/DDBJ databases">
        <authorList>
            <person name="de Groot N.N."/>
        </authorList>
    </citation>
    <scope>NUCLEOTIDE SEQUENCE [LARGE SCALE GENOMIC DNA]</scope>
    <source>
        <strain evidence="5">06D021</strain>
    </source>
</reference>
<dbReference type="AlphaFoldDB" id="A0A285B5J1"/>
<dbReference type="RefSeq" id="WP_004133616.1">
    <property type="nucleotide sequence ID" value="NZ_CABGKM010000001.1"/>
</dbReference>
<name>A0A285B5J1_9ENTR</name>
<evidence type="ECO:0000313" key="3">
    <source>
        <dbReference type="EMBL" id="MBA8126206.1"/>
    </source>
</evidence>
<evidence type="ECO:0000313" key="4">
    <source>
        <dbReference type="EMBL" id="QLO52111.1"/>
    </source>
</evidence>
<keyword evidence="3" id="KW-0808">Transferase</keyword>
<evidence type="ECO:0000313" key="6">
    <source>
        <dbReference type="EMBL" id="STW06376.1"/>
    </source>
</evidence>
<organism evidence="5 7">
    <name type="scientific">Klebsiella grimontii</name>
    <dbReference type="NCBI Taxonomy" id="2058152"/>
    <lineage>
        <taxon>Bacteria</taxon>
        <taxon>Pseudomonadati</taxon>
        <taxon>Pseudomonadota</taxon>
        <taxon>Gammaproteobacteria</taxon>
        <taxon>Enterobacterales</taxon>
        <taxon>Enterobacteriaceae</taxon>
        <taxon>Klebsiella/Raoultella group</taxon>
        <taxon>Klebsiella</taxon>
    </lineage>
</organism>
<dbReference type="EMBL" id="CP055315">
    <property type="protein sequence ID" value="QLO52111.1"/>
    <property type="molecule type" value="Genomic_DNA"/>
</dbReference>
<dbReference type="EMBL" id="FZTC01000020">
    <property type="protein sequence ID" value="SNU36155.1"/>
    <property type="molecule type" value="Genomic_DNA"/>
</dbReference>
<dbReference type="Proteomes" id="UP000557483">
    <property type="component" value="Unassembled WGS sequence"/>
</dbReference>
<dbReference type="Proteomes" id="UP000510937">
    <property type="component" value="Chromosome"/>
</dbReference>
<dbReference type="SUPFAM" id="SSF53448">
    <property type="entry name" value="Nucleotide-diphospho-sugar transferases"/>
    <property type="match status" value="1"/>
</dbReference>
<sequence>MSKKVDKQCIMLAAGLSSRMGKWKMMLPWGKGTILDSALASALAFCDRVVLVTGFRGDELAACYQDHPGVEVVFNPQYQDGMFSSVQCGVSHIRDSRFFLALGDMPEVTPGVYRRLWDNPDAESCLIPAYERGKGHPVLLPQRAISLIHRAPQGATLRDVIGQMAVRVIPVASQGIHWDVDTPQQYLEVARRCRKDQAAVG</sequence>
<feature type="domain" description="MobA-like NTP transferase" evidence="2">
    <location>
        <begin position="9"/>
        <end position="164"/>
    </location>
</feature>
<dbReference type="PANTHER" id="PTHR43777:SF1">
    <property type="entry name" value="MOLYBDENUM COFACTOR CYTIDYLYLTRANSFERASE"/>
    <property type="match status" value="1"/>
</dbReference>
<proteinExistence type="predicted"/>
<dbReference type="InterPro" id="IPR029044">
    <property type="entry name" value="Nucleotide-diphossugar_trans"/>
</dbReference>
<reference evidence="6 8" key="3">
    <citation type="submission" date="2018-06" db="EMBL/GenBank/DDBJ databases">
        <authorList>
            <consortium name="Pathogen Informatics"/>
            <person name="Doyle S."/>
        </authorList>
    </citation>
    <scope>NUCLEOTIDE SEQUENCE [LARGE SCALE GENOMIC DNA]</scope>
    <source>
        <strain evidence="6 8">NCTC9149</strain>
    </source>
</reference>
<dbReference type="CDD" id="cd04182">
    <property type="entry name" value="GT_2_like_f"/>
    <property type="match status" value="1"/>
</dbReference>
<reference evidence="9 10" key="4">
    <citation type="submission" date="2020-06" db="EMBL/GenBank/DDBJ databases">
        <title>REHAB project genomes.</title>
        <authorList>
            <person name="Shaw L.P."/>
        </authorList>
    </citation>
    <scope>NUCLEOTIDE SEQUENCE [LARGE SCALE GENOMIC DNA]</scope>
    <source>
        <strain evidence="3 10">RHBSTW-00092</strain>
        <strain evidence="9">RHBSTW-00555</strain>
    </source>
</reference>
<accession>A0A285B5J1</accession>
<evidence type="ECO:0000313" key="5">
    <source>
        <dbReference type="EMBL" id="SNU36155.1"/>
    </source>
</evidence>
<evidence type="ECO:0000313" key="9">
    <source>
        <dbReference type="Proteomes" id="UP000510937"/>
    </source>
</evidence>
<protein>
    <submittedName>
        <fullName evidence="6">CTP:molybdopterin cytidylyltransferase</fullName>
    </submittedName>
    <submittedName>
        <fullName evidence="3">NTP transferase domain-containing protein</fullName>
    </submittedName>
</protein>
<keyword evidence="6" id="KW-0548">Nucleotidyltransferase</keyword>
<evidence type="ECO:0000256" key="1">
    <source>
        <dbReference type="ARBA" id="ARBA00022842"/>
    </source>
</evidence>
<dbReference type="Proteomes" id="UP000220639">
    <property type="component" value="Unassembled WGS sequence"/>
</dbReference>
<dbReference type="GeneID" id="97394845"/>
<keyword evidence="1" id="KW-0460">Magnesium</keyword>
<dbReference type="EMBL" id="JABXRN010000001">
    <property type="protein sequence ID" value="MBA8126206.1"/>
    <property type="molecule type" value="Genomic_DNA"/>
</dbReference>